<proteinExistence type="predicted"/>
<dbReference type="OrthoDB" id="4739610at2"/>
<evidence type="ECO:0000313" key="2">
    <source>
        <dbReference type="EMBL" id="ANE80661.1"/>
    </source>
</evidence>
<organism evidence="2 3">
    <name type="scientific">Mycobacterium adipatum</name>
    <dbReference type="NCBI Taxonomy" id="1682113"/>
    <lineage>
        <taxon>Bacteria</taxon>
        <taxon>Bacillati</taxon>
        <taxon>Actinomycetota</taxon>
        <taxon>Actinomycetes</taxon>
        <taxon>Mycobacteriales</taxon>
        <taxon>Mycobacteriaceae</taxon>
        <taxon>Mycobacterium</taxon>
    </lineage>
</organism>
<dbReference type="SUPFAM" id="SSF53474">
    <property type="entry name" value="alpha/beta-Hydrolases"/>
    <property type="match status" value="1"/>
</dbReference>
<dbReference type="KEGG" id="madi:A7U43_16310"/>
<feature type="region of interest" description="Disordered" evidence="1">
    <location>
        <begin position="1"/>
        <end position="23"/>
    </location>
</feature>
<dbReference type="InterPro" id="IPR029058">
    <property type="entry name" value="AB_hydrolase_fold"/>
</dbReference>
<name>A0A172UNK3_9MYCO</name>
<dbReference type="PANTHER" id="PTHR13617:SF14">
    <property type="entry name" value="PROTEIN ABHD18"/>
    <property type="match status" value="1"/>
</dbReference>
<dbReference type="STRING" id="1682113.A7U43_16310"/>
<feature type="compositionally biased region" description="Basic and acidic residues" evidence="1">
    <location>
        <begin position="1"/>
        <end position="11"/>
    </location>
</feature>
<accession>A0A172UNK3</accession>
<dbReference type="RefSeq" id="WP_067997269.1">
    <property type="nucleotide sequence ID" value="NZ_CP015596.1"/>
</dbReference>
<evidence type="ECO:0008006" key="4">
    <source>
        <dbReference type="Google" id="ProtNLM"/>
    </source>
</evidence>
<dbReference type="AlphaFoldDB" id="A0A172UNK3"/>
<protein>
    <recommendedName>
        <fullName evidence="4">Alpha/beta hydrolase</fullName>
    </recommendedName>
</protein>
<dbReference type="EMBL" id="CP015596">
    <property type="protein sequence ID" value="ANE80661.1"/>
    <property type="molecule type" value="Genomic_DNA"/>
</dbReference>
<dbReference type="Gene3D" id="3.40.50.1820">
    <property type="entry name" value="alpha/beta hydrolase"/>
    <property type="match status" value="1"/>
</dbReference>
<keyword evidence="3" id="KW-1185">Reference proteome</keyword>
<gene>
    <name evidence="2" type="ORF">A7U43_16310</name>
</gene>
<dbReference type="Proteomes" id="UP000077143">
    <property type="component" value="Chromosome"/>
</dbReference>
<evidence type="ECO:0000313" key="3">
    <source>
        <dbReference type="Proteomes" id="UP000077143"/>
    </source>
</evidence>
<sequence>MAVSDRDDADHSPTSGARRGQAPGAQVLGALVGPVTKTGGYYARSWRDYLGKNERELPIARPTISLAAHAFRDEIVLLGLRMRRPVSDERAFARINDEVVAALDFYGQRGWLDKPEGFFTPPPPLTDVTIRRFTSAGRAHERIVFDSGYAPCAGEPGEHRWRSYQGNQREYALMLRHKEPRPWLVCIHGAEMGRARLDMTLFRAWHLHKDLGLNVVLPVLPMHGPRARGLPKGRVFPGEDVMDNVHAAAQAVWDIRRLLSWIRSQQPGAPIGLNSISLGGYVASLVASLEDGLTCAILGVPVADLIELLGRHAGLDPDDPRRHTVSLAELIGQMVSPLSLTPRVPLSGRFIYAGIADRLVHPREQVIRLWEHWGKPEIVWYRGGHTGFFQSRPVQHFIDDALTQSGLIGGSAIVLETDRPA</sequence>
<dbReference type="PANTHER" id="PTHR13617">
    <property type="entry name" value="PROTEIN ABHD18"/>
    <property type="match status" value="1"/>
</dbReference>
<reference evidence="2 3" key="1">
    <citation type="submission" date="2016-05" db="EMBL/GenBank/DDBJ databases">
        <title>Complete genome sequence of a phthalic acid esters degrading Mycobacterium sp. YC-RL4.</title>
        <authorList>
            <person name="Ren L."/>
            <person name="Fan S."/>
            <person name="Ruth N."/>
            <person name="Jia Y."/>
            <person name="Wang J."/>
            <person name="Qiao C."/>
        </authorList>
    </citation>
    <scope>NUCLEOTIDE SEQUENCE [LARGE SCALE GENOMIC DNA]</scope>
    <source>
        <strain evidence="2 3">YC-RL4</strain>
    </source>
</reference>
<evidence type="ECO:0000256" key="1">
    <source>
        <dbReference type="SAM" id="MobiDB-lite"/>
    </source>
</evidence>